<dbReference type="Proteomes" id="UP000004995">
    <property type="component" value="Unassembled WGS sequence"/>
</dbReference>
<dbReference type="EMBL" id="AGNK02000278">
    <property type="status" value="NOT_ANNOTATED_CDS"/>
    <property type="molecule type" value="Genomic_DNA"/>
</dbReference>
<comment type="pathway">
    <text evidence="1">Protein modification; protein ubiquitination.</text>
</comment>
<dbReference type="InParanoid" id="K3YYN9"/>
<evidence type="ECO:0000313" key="3">
    <source>
        <dbReference type="Proteomes" id="UP000004995"/>
    </source>
</evidence>
<evidence type="ECO:0000313" key="2">
    <source>
        <dbReference type="EnsemblPlants" id="KQL29516"/>
    </source>
</evidence>
<dbReference type="AlphaFoldDB" id="K3YYN9"/>
<evidence type="ECO:0000256" key="1">
    <source>
        <dbReference type="ARBA" id="ARBA00004906"/>
    </source>
</evidence>
<dbReference type="InterPro" id="IPR011333">
    <property type="entry name" value="SKP1/BTB/POZ_sf"/>
</dbReference>
<evidence type="ECO:0008006" key="4">
    <source>
        <dbReference type="Google" id="ProtNLM"/>
    </source>
</evidence>
<keyword evidence="3" id="KW-1185">Reference proteome</keyword>
<dbReference type="Gene3D" id="3.30.710.10">
    <property type="entry name" value="Potassium Channel Kv1.1, Chain A"/>
    <property type="match status" value="1"/>
</dbReference>
<reference evidence="2" key="2">
    <citation type="submission" date="2018-08" db="UniProtKB">
        <authorList>
            <consortium name="EnsemblPlants"/>
        </authorList>
    </citation>
    <scope>IDENTIFICATION</scope>
    <source>
        <strain evidence="2">Yugu1</strain>
    </source>
</reference>
<organism evidence="2 3">
    <name type="scientific">Setaria italica</name>
    <name type="common">Foxtail millet</name>
    <name type="synonym">Panicum italicum</name>
    <dbReference type="NCBI Taxonomy" id="4555"/>
    <lineage>
        <taxon>Eukaryota</taxon>
        <taxon>Viridiplantae</taxon>
        <taxon>Streptophyta</taxon>
        <taxon>Embryophyta</taxon>
        <taxon>Tracheophyta</taxon>
        <taxon>Spermatophyta</taxon>
        <taxon>Magnoliopsida</taxon>
        <taxon>Liliopsida</taxon>
        <taxon>Poales</taxon>
        <taxon>Poaceae</taxon>
        <taxon>PACMAD clade</taxon>
        <taxon>Panicoideae</taxon>
        <taxon>Panicodae</taxon>
        <taxon>Paniceae</taxon>
        <taxon>Cenchrinae</taxon>
        <taxon>Setaria</taxon>
    </lineage>
</organism>
<sequence length="71" mass="8409">MYCIKQLKLHCASKRWDMACVETVTTFLRWAFETNCTQLQEKCMSLIALISPDRILTQDFVSEDFLSPRRF</sequence>
<dbReference type="HOGENOM" id="CLU_159067_0_0_1"/>
<name>K3YYN9_SETIT</name>
<dbReference type="Gramene" id="KQL29516">
    <property type="protein sequence ID" value="KQL29516"/>
    <property type="gene ID" value="SETIT_019394mg"/>
</dbReference>
<protein>
    <recommendedName>
        <fullName evidence="4">BTB domain-containing protein</fullName>
    </recommendedName>
</protein>
<proteinExistence type="predicted"/>
<dbReference type="EnsemblPlants" id="KQL29516">
    <property type="protein sequence ID" value="KQL29516"/>
    <property type="gene ID" value="SETIT_019394mg"/>
</dbReference>
<reference evidence="3" key="1">
    <citation type="journal article" date="2012" name="Nat. Biotechnol.">
        <title>Reference genome sequence of the model plant Setaria.</title>
        <authorList>
            <person name="Bennetzen J.L."/>
            <person name="Schmutz J."/>
            <person name="Wang H."/>
            <person name="Percifield R."/>
            <person name="Hawkins J."/>
            <person name="Pontaroli A.C."/>
            <person name="Estep M."/>
            <person name="Feng L."/>
            <person name="Vaughn J.N."/>
            <person name="Grimwood J."/>
            <person name="Jenkins J."/>
            <person name="Barry K."/>
            <person name="Lindquist E."/>
            <person name="Hellsten U."/>
            <person name="Deshpande S."/>
            <person name="Wang X."/>
            <person name="Wu X."/>
            <person name="Mitros T."/>
            <person name="Triplett J."/>
            <person name="Yang X."/>
            <person name="Ye C.Y."/>
            <person name="Mauro-Herrera M."/>
            <person name="Wang L."/>
            <person name="Li P."/>
            <person name="Sharma M."/>
            <person name="Sharma R."/>
            <person name="Ronald P.C."/>
            <person name="Panaud O."/>
            <person name="Kellogg E.A."/>
            <person name="Brutnell T.P."/>
            <person name="Doust A.N."/>
            <person name="Tuskan G.A."/>
            <person name="Rokhsar D."/>
            <person name="Devos K.M."/>
        </authorList>
    </citation>
    <scope>NUCLEOTIDE SEQUENCE [LARGE SCALE GENOMIC DNA]</scope>
    <source>
        <strain evidence="3">cv. Yugu1</strain>
    </source>
</reference>
<accession>K3YYN9</accession>